<proteinExistence type="predicted"/>
<reference evidence="4 5" key="1">
    <citation type="journal article" date="2014" name="Genome Announc.">
        <title>Complete Genome Sequence of Hyphomicrobium nitrativorans Strain NL23, a Denitrifying Bacterium Isolated from Biofilm of a Methanol-Fed Denitrification System Treating Seawater at the Montreal Biodome.</title>
        <authorList>
            <person name="Martineau C."/>
            <person name="Villeneuve C."/>
            <person name="Mauffrey F."/>
            <person name="Villemur R."/>
        </authorList>
    </citation>
    <scope>NUCLEOTIDE SEQUENCE [LARGE SCALE GENOMIC DNA]</scope>
    <source>
        <strain evidence="4">NL23</strain>
    </source>
</reference>
<feature type="region of interest" description="Disordered" evidence="1">
    <location>
        <begin position="220"/>
        <end position="255"/>
    </location>
</feature>
<dbReference type="HOGENOM" id="CLU_073302_1_1_5"/>
<dbReference type="RefSeq" id="WP_023785978.1">
    <property type="nucleotide sequence ID" value="NC_022997.1"/>
</dbReference>
<dbReference type="KEGG" id="hni:W911_02765"/>
<dbReference type="SUPFAM" id="SSF48452">
    <property type="entry name" value="TPR-like"/>
    <property type="match status" value="1"/>
</dbReference>
<protein>
    <recommendedName>
        <fullName evidence="3">Ancillary SecYEG translocon subunit/Cell division coordinator CpoB TPR domain-containing protein</fullName>
    </recommendedName>
</protein>
<organism evidence="4 5">
    <name type="scientific">Hyphomicrobium nitrativorans NL23</name>
    <dbReference type="NCBI Taxonomy" id="1029756"/>
    <lineage>
        <taxon>Bacteria</taxon>
        <taxon>Pseudomonadati</taxon>
        <taxon>Pseudomonadota</taxon>
        <taxon>Alphaproteobacteria</taxon>
        <taxon>Hyphomicrobiales</taxon>
        <taxon>Hyphomicrobiaceae</taxon>
        <taxon>Hyphomicrobium</taxon>
    </lineage>
</organism>
<dbReference type="OrthoDB" id="7173339at2"/>
<evidence type="ECO:0000313" key="4">
    <source>
        <dbReference type="EMBL" id="AHB47577.1"/>
    </source>
</evidence>
<dbReference type="Gene3D" id="1.25.40.10">
    <property type="entry name" value="Tetratricopeptide repeat domain"/>
    <property type="match status" value="1"/>
</dbReference>
<dbReference type="InterPro" id="IPR018704">
    <property type="entry name" value="SecYEG/CpoB_TPR"/>
</dbReference>
<dbReference type="InterPro" id="IPR011990">
    <property type="entry name" value="TPR-like_helical_dom_sf"/>
</dbReference>
<dbReference type="STRING" id="1029756.W911_02765"/>
<evidence type="ECO:0000313" key="5">
    <source>
        <dbReference type="Proteomes" id="UP000018542"/>
    </source>
</evidence>
<keyword evidence="2" id="KW-0472">Membrane</keyword>
<keyword evidence="2" id="KW-1133">Transmembrane helix</keyword>
<evidence type="ECO:0000256" key="1">
    <source>
        <dbReference type="SAM" id="MobiDB-lite"/>
    </source>
</evidence>
<feature type="transmembrane region" description="Helical" evidence="2">
    <location>
        <begin position="28"/>
        <end position="49"/>
    </location>
</feature>
<evidence type="ECO:0000259" key="3">
    <source>
        <dbReference type="Pfam" id="PF09976"/>
    </source>
</evidence>
<name>V5SAW3_9HYPH</name>
<gene>
    <name evidence="4" type="ORF">W911_02765</name>
</gene>
<sequence>MVDKNDAAFRELEDEMRRERFAALWHQYGIYAILLAAAVVVGVAGSQLWQTWSQSRAETTGTEYETAVALAHAGKTEEAIAAFGAISTNGPKGFATLASISEASAYLKQNRRAEAFAIFDRLAEDRSTDPLLSNLARLQAASLRLGDADFTEMENRLKPLLGDGNAWRFRASELLATAALTSGKLDEARALLTPLIADPNLSRGASERIDRLMSGIAAAELGGTRSVQATPGPAAKTAETPAENDKNAETPASAP</sequence>
<dbReference type="AlphaFoldDB" id="V5SAW3"/>
<evidence type="ECO:0000256" key="2">
    <source>
        <dbReference type="SAM" id="Phobius"/>
    </source>
</evidence>
<feature type="domain" description="Ancillary SecYEG translocon subunit/Cell division coordinator CpoB TPR" evidence="3">
    <location>
        <begin position="24"/>
        <end position="190"/>
    </location>
</feature>
<keyword evidence="5" id="KW-1185">Reference proteome</keyword>
<dbReference type="EMBL" id="CP006912">
    <property type="protein sequence ID" value="AHB47577.1"/>
    <property type="molecule type" value="Genomic_DNA"/>
</dbReference>
<dbReference type="PATRIC" id="fig|1029756.8.peg.584"/>
<keyword evidence="2" id="KW-0812">Transmembrane</keyword>
<dbReference type="Proteomes" id="UP000018542">
    <property type="component" value="Chromosome"/>
</dbReference>
<accession>V5SAW3</accession>
<dbReference type="Pfam" id="PF09976">
    <property type="entry name" value="TPR_21"/>
    <property type="match status" value="1"/>
</dbReference>